<dbReference type="AlphaFoldDB" id="A0A1J0WH81"/>
<protein>
    <submittedName>
        <fullName evidence="2">Tellurium resistance protein</fullName>
    </submittedName>
</protein>
<keyword evidence="1" id="KW-0812">Transmembrane</keyword>
<sequence length="146" mass="15511">MPTAARLVAAFSLAVLAYVISVMVMPLMPESTDFGYFIPVNIFLGLACGWIVMGPRAGRGTTAAINNGLTGVFVLMLWGIGVQAANEMVRLAMRNRYDNAFEAIVAVFQIGAEYAVIIATVQIGVALVIGAVVVGLVTEFAGNRWK</sequence>
<gene>
    <name evidence="2" type="ORF">BOO69_09065</name>
</gene>
<feature type="transmembrane region" description="Helical" evidence="1">
    <location>
        <begin position="64"/>
        <end position="85"/>
    </location>
</feature>
<evidence type="ECO:0000313" key="3">
    <source>
        <dbReference type="Proteomes" id="UP000181897"/>
    </source>
</evidence>
<evidence type="ECO:0000256" key="1">
    <source>
        <dbReference type="SAM" id="Phobius"/>
    </source>
</evidence>
<reference evidence="2 3" key="1">
    <citation type="submission" date="2016-11" db="EMBL/GenBank/DDBJ databases">
        <title>Complete genome sequence of Sulfitobacter sp. AM1-D1, a toxic bacteria associated with marine dinoflagellate Alexandrium minutum in East China Sea.</title>
        <authorList>
            <person name="Yang Q."/>
            <person name="Zhang X."/>
            <person name="Tian X."/>
        </authorList>
    </citation>
    <scope>NUCLEOTIDE SEQUENCE [LARGE SCALE GENOMIC DNA]</scope>
    <source>
        <strain evidence="2 3">AM1-D1</strain>
    </source>
</reference>
<dbReference type="InterPro" id="IPR047784">
    <property type="entry name" value="TrgA"/>
</dbReference>
<dbReference type="STRING" id="1917485.BOO69_09065"/>
<keyword evidence="1" id="KW-1133">Transmembrane helix</keyword>
<dbReference type="Proteomes" id="UP000181897">
    <property type="component" value="Chromosome"/>
</dbReference>
<evidence type="ECO:0000313" key="2">
    <source>
        <dbReference type="EMBL" id="APE43544.1"/>
    </source>
</evidence>
<dbReference type="KEGG" id="suam:BOO69_09065"/>
<organism evidence="2 3">
    <name type="scientific">Sulfitobacter alexandrii</name>
    <dbReference type="NCBI Taxonomy" id="1917485"/>
    <lineage>
        <taxon>Bacteria</taxon>
        <taxon>Pseudomonadati</taxon>
        <taxon>Pseudomonadota</taxon>
        <taxon>Alphaproteobacteria</taxon>
        <taxon>Rhodobacterales</taxon>
        <taxon>Roseobacteraceae</taxon>
        <taxon>Sulfitobacter</taxon>
    </lineage>
</organism>
<dbReference type="OrthoDB" id="7869508at2"/>
<feature type="transmembrane region" description="Helical" evidence="1">
    <location>
        <begin position="34"/>
        <end position="52"/>
    </location>
</feature>
<feature type="transmembrane region" description="Helical" evidence="1">
    <location>
        <begin position="114"/>
        <end position="137"/>
    </location>
</feature>
<proteinExistence type="predicted"/>
<dbReference type="EMBL" id="CP018076">
    <property type="protein sequence ID" value="APE43544.1"/>
    <property type="molecule type" value="Genomic_DNA"/>
</dbReference>
<keyword evidence="3" id="KW-1185">Reference proteome</keyword>
<dbReference type="NCBIfam" id="NF033773">
    <property type="entry name" value="tellur_TrgA"/>
    <property type="match status" value="1"/>
</dbReference>
<accession>A0A1J0WH81</accession>
<feature type="transmembrane region" description="Helical" evidence="1">
    <location>
        <begin position="7"/>
        <end position="28"/>
    </location>
</feature>
<name>A0A1J0WH81_9RHOB</name>
<dbReference type="RefSeq" id="WP_071971877.1">
    <property type="nucleotide sequence ID" value="NZ_CP018076.1"/>
</dbReference>
<keyword evidence="1" id="KW-0472">Membrane</keyword>